<dbReference type="GO" id="GO:0016020">
    <property type="term" value="C:membrane"/>
    <property type="evidence" value="ECO:0007669"/>
    <property type="project" value="GOC"/>
</dbReference>
<dbReference type="AlphaFoldDB" id="A0A917LRU1"/>
<dbReference type="InterPro" id="IPR005135">
    <property type="entry name" value="Endo/exonuclease/phosphatase"/>
</dbReference>
<dbReference type="GO" id="GO:0004519">
    <property type="term" value="F:endonuclease activity"/>
    <property type="evidence" value="ECO:0007669"/>
    <property type="project" value="UniProtKB-KW"/>
</dbReference>
<gene>
    <name evidence="2" type="ORF">GCM10010976_26070</name>
</gene>
<dbReference type="PANTHER" id="PTHR14859">
    <property type="entry name" value="CALCOFLUOR WHITE HYPERSENSITIVE PROTEIN PRECURSOR"/>
    <property type="match status" value="1"/>
</dbReference>
<dbReference type="Proteomes" id="UP000625976">
    <property type="component" value="Unassembled WGS sequence"/>
</dbReference>
<reference evidence="2" key="2">
    <citation type="submission" date="2020-09" db="EMBL/GenBank/DDBJ databases">
        <authorList>
            <person name="Sun Q."/>
            <person name="Zhou Y."/>
        </authorList>
    </citation>
    <scope>NUCLEOTIDE SEQUENCE</scope>
    <source>
        <strain evidence="2">CGMCC 1.12751</strain>
    </source>
</reference>
<evidence type="ECO:0000259" key="1">
    <source>
        <dbReference type="Pfam" id="PF03372"/>
    </source>
</evidence>
<keyword evidence="2" id="KW-0255">Endonuclease</keyword>
<feature type="domain" description="Endonuclease/exonuclease/phosphatase" evidence="1">
    <location>
        <begin position="58"/>
        <end position="315"/>
    </location>
</feature>
<sequence>MKKVFKIIIFSLASLLLLCALFFFWASSPTLSVENYNKITINNFKQTINNDSIYSIITYNIGYLSGMTNNLAIAKPKSLFDNNLEKVISEFKTLNPDFIALQEIDYDASRSYHVNQQTEIASLGYNYVAEAVNWDDTYVPYPYWPPSVHFGKTVSGQSILSKYPIENQECIVLERVNNAPFYRDALYPERLAQIAIIKIENKNVILINVHLEAFDKATREKQFATVLELFTKYAANYPTILLGDFNSDPKYTNAAVTDILNSETIGNAAYSATQYDKTYNSINPDVRIDYIFYSKNSIEYIDGKVLNQFEQASDHLPVEMRFKLK</sequence>
<dbReference type="SUPFAM" id="SSF56219">
    <property type="entry name" value="DNase I-like"/>
    <property type="match status" value="1"/>
</dbReference>
<reference evidence="2" key="1">
    <citation type="journal article" date="2014" name="Int. J. Syst. Evol. Microbiol.">
        <title>Complete genome sequence of Corynebacterium casei LMG S-19264T (=DSM 44701T), isolated from a smear-ripened cheese.</title>
        <authorList>
            <consortium name="US DOE Joint Genome Institute (JGI-PGF)"/>
            <person name="Walter F."/>
            <person name="Albersmeier A."/>
            <person name="Kalinowski J."/>
            <person name="Ruckert C."/>
        </authorList>
    </citation>
    <scope>NUCLEOTIDE SEQUENCE</scope>
    <source>
        <strain evidence="2">CGMCC 1.12751</strain>
    </source>
</reference>
<dbReference type="Pfam" id="PF03372">
    <property type="entry name" value="Exo_endo_phos"/>
    <property type="match status" value="1"/>
</dbReference>
<keyword evidence="3" id="KW-1185">Reference proteome</keyword>
<organism evidence="2 3">
    <name type="scientific">Bizionia arctica</name>
    <dbReference type="NCBI Taxonomy" id="1495645"/>
    <lineage>
        <taxon>Bacteria</taxon>
        <taxon>Pseudomonadati</taxon>
        <taxon>Bacteroidota</taxon>
        <taxon>Flavobacteriia</taxon>
        <taxon>Flavobacteriales</taxon>
        <taxon>Flavobacteriaceae</taxon>
        <taxon>Bizionia</taxon>
    </lineage>
</organism>
<keyword evidence="2" id="KW-0378">Hydrolase</keyword>
<dbReference type="InterPro" id="IPR036691">
    <property type="entry name" value="Endo/exonu/phosph_ase_sf"/>
</dbReference>
<evidence type="ECO:0000313" key="3">
    <source>
        <dbReference type="Proteomes" id="UP000625976"/>
    </source>
</evidence>
<evidence type="ECO:0000313" key="2">
    <source>
        <dbReference type="EMBL" id="GGG53886.1"/>
    </source>
</evidence>
<dbReference type="RefSeq" id="WP_188465567.1">
    <property type="nucleotide sequence ID" value="NZ_BMFQ01000003.1"/>
</dbReference>
<accession>A0A917LRU1</accession>
<protein>
    <submittedName>
        <fullName evidence="2">Endonuclease</fullName>
    </submittedName>
</protein>
<dbReference type="Gene3D" id="3.60.10.10">
    <property type="entry name" value="Endonuclease/exonuclease/phosphatase"/>
    <property type="match status" value="1"/>
</dbReference>
<proteinExistence type="predicted"/>
<dbReference type="EMBL" id="BMFQ01000003">
    <property type="protein sequence ID" value="GGG53886.1"/>
    <property type="molecule type" value="Genomic_DNA"/>
</dbReference>
<dbReference type="InterPro" id="IPR051916">
    <property type="entry name" value="GPI-anchor_lipid_remodeler"/>
</dbReference>
<name>A0A917LRU1_9FLAO</name>
<comment type="caution">
    <text evidence="2">The sequence shown here is derived from an EMBL/GenBank/DDBJ whole genome shotgun (WGS) entry which is preliminary data.</text>
</comment>
<dbReference type="PANTHER" id="PTHR14859:SF1">
    <property type="entry name" value="PGAP2-INTERACTING PROTEIN"/>
    <property type="match status" value="1"/>
</dbReference>
<keyword evidence="2" id="KW-0540">Nuclease</keyword>
<dbReference type="GO" id="GO:0006506">
    <property type="term" value="P:GPI anchor biosynthetic process"/>
    <property type="evidence" value="ECO:0007669"/>
    <property type="project" value="TreeGrafter"/>
</dbReference>